<organism evidence="3 4">
    <name type="scientific">Massilia eburnea</name>
    <dbReference type="NCBI Taxonomy" id="1776165"/>
    <lineage>
        <taxon>Bacteria</taxon>
        <taxon>Pseudomonadati</taxon>
        <taxon>Pseudomonadota</taxon>
        <taxon>Betaproteobacteria</taxon>
        <taxon>Burkholderiales</taxon>
        <taxon>Oxalobacteraceae</taxon>
        <taxon>Telluria group</taxon>
        <taxon>Massilia</taxon>
    </lineage>
</organism>
<feature type="domain" description="Hemerythrin-like" evidence="2">
    <location>
        <begin position="13"/>
        <end position="131"/>
    </location>
</feature>
<reference evidence="3 4" key="1">
    <citation type="submission" date="2019-11" db="EMBL/GenBank/DDBJ databases">
        <title>Type strains purchased from KCTC, JCM and DSMZ.</title>
        <authorList>
            <person name="Lu H."/>
        </authorList>
    </citation>
    <scope>NUCLEOTIDE SEQUENCE [LARGE SCALE GENOMIC DNA]</scope>
    <source>
        <strain evidence="3 4">JCM 31587</strain>
    </source>
</reference>
<gene>
    <name evidence="3" type="ORF">GM658_01210</name>
</gene>
<evidence type="ECO:0000313" key="4">
    <source>
        <dbReference type="Proteomes" id="UP000472320"/>
    </source>
</evidence>
<feature type="region of interest" description="Disordered" evidence="1">
    <location>
        <begin position="150"/>
        <end position="181"/>
    </location>
</feature>
<dbReference type="Gene3D" id="1.20.120.520">
    <property type="entry name" value="nmb1532 protein domain like"/>
    <property type="match status" value="1"/>
</dbReference>
<comment type="caution">
    <text evidence="3">The sequence shown here is derived from an EMBL/GenBank/DDBJ whole genome shotgun (WGS) entry which is preliminary data.</text>
</comment>
<keyword evidence="4" id="KW-1185">Reference proteome</keyword>
<evidence type="ECO:0000256" key="1">
    <source>
        <dbReference type="SAM" id="MobiDB-lite"/>
    </source>
</evidence>
<dbReference type="PANTHER" id="PTHR35585:SF1">
    <property type="entry name" value="HHE DOMAIN PROTEIN (AFU_ORTHOLOGUE AFUA_4G00730)"/>
    <property type="match status" value="1"/>
</dbReference>
<accession>A0A6L6Q9Q2</accession>
<dbReference type="Proteomes" id="UP000472320">
    <property type="component" value="Unassembled WGS sequence"/>
</dbReference>
<dbReference type="CDD" id="cd12108">
    <property type="entry name" value="Hr-like"/>
    <property type="match status" value="1"/>
</dbReference>
<sequence length="181" mass="20229">MSPQNQNATAKDAVALLTADHAKVKTLFHEFKQCDASHEGLKHDLAQQICMELTIHATIEEEIFYPAVRAETGDEQQVDEALEEHASIKELVEHIRGMAVGDNELNSTVQKLRECVEHHVTEEEQEMFPKVRQSDADLVELCEQLQDRKEELEHDFGAQPVRGNNTAEAEGERSATGQAGS</sequence>
<dbReference type="EMBL" id="WNKX01000001">
    <property type="protein sequence ID" value="MTW09208.1"/>
    <property type="molecule type" value="Genomic_DNA"/>
</dbReference>
<evidence type="ECO:0000259" key="2">
    <source>
        <dbReference type="Pfam" id="PF01814"/>
    </source>
</evidence>
<dbReference type="InterPro" id="IPR012312">
    <property type="entry name" value="Hemerythrin-like"/>
</dbReference>
<name>A0A6L6Q9Q2_9BURK</name>
<evidence type="ECO:0000313" key="3">
    <source>
        <dbReference type="EMBL" id="MTW09208.1"/>
    </source>
</evidence>
<dbReference type="Pfam" id="PF01814">
    <property type="entry name" value="Hemerythrin"/>
    <property type="match status" value="1"/>
</dbReference>
<protein>
    <submittedName>
        <fullName evidence="3">Hemerythrin domain-containing protein</fullName>
    </submittedName>
</protein>
<dbReference type="AlphaFoldDB" id="A0A6L6Q9Q2"/>
<dbReference type="PANTHER" id="PTHR35585">
    <property type="entry name" value="HHE DOMAIN PROTEIN (AFU_ORTHOLOGUE AFUA_4G00730)"/>
    <property type="match status" value="1"/>
</dbReference>
<proteinExistence type="predicted"/>
<dbReference type="OrthoDB" id="5512987at2"/>